<dbReference type="Proteomes" id="UP000216151">
    <property type="component" value="Unassembled WGS sequence"/>
</dbReference>
<evidence type="ECO:0000313" key="1">
    <source>
        <dbReference type="EMBL" id="PAK76927.1"/>
    </source>
</evidence>
<keyword evidence="2" id="KW-1185">Reference proteome</keyword>
<gene>
    <name evidence="1" type="ORF">B8X00_12475</name>
</gene>
<proteinExistence type="predicted"/>
<protein>
    <submittedName>
        <fullName evidence="1">Uncharacterized protein</fullName>
    </submittedName>
</protein>
<organism evidence="1 2">
    <name type="scientific">Acetobacter fabarum</name>
    <dbReference type="NCBI Taxonomy" id="483199"/>
    <lineage>
        <taxon>Bacteria</taxon>
        <taxon>Pseudomonadati</taxon>
        <taxon>Pseudomonadota</taxon>
        <taxon>Alphaproteobacteria</taxon>
        <taxon>Acetobacterales</taxon>
        <taxon>Acetobacteraceae</taxon>
        <taxon>Acetobacter</taxon>
    </lineage>
</organism>
<dbReference type="EMBL" id="NCXK01000035">
    <property type="protein sequence ID" value="PAK76927.1"/>
    <property type="molecule type" value="Genomic_DNA"/>
</dbReference>
<comment type="caution">
    <text evidence="1">The sequence shown here is derived from an EMBL/GenBank/DDBJ whole genome shotgun (WGS) entry which is preliminary data.</text>
</comment>
<dbReference type="OrthoDB" id="8454040at2"/>
<evidence type="ECO:0000313" key="2">
    <source>
        <dbReference type="Proteomes" id="UP000216151"/>
    </source>
</evidence>
<dbReference type="RefSeq" id="WP_095350387.1">
    <property type="nucleotide sequence ID" value="NZ_NCXK01000035.1"/>
</dbReference>
<accession>A0A269XUE6</accession>
<reference evidence="1 2" key="1">
    <citation type="submission" date="2017-04" db="EMBL/GenBank/DDBJ databases">
        <title>Kefir bacterial isolates.</title>
        <authorList>
            <person name="Kim Y."/>
            <person name="Blasche S."/>
            <person name="Patil K.R."/>
        </authorList>
    </citation>
    <scope>NUCLEOTIDE SEQUENCE [LARGE SCALE GENOMIC DNA]</scope>
    <source>
        <strain evidence="1 2">KR</strain>
    </source>
</reference>
<name>A0A269XUE6_9PROT</name>
<sequence>MPNLLQQIISYEGFEYQAGLDSIERAAIAGLGALQDDLFKNPKCLQQYRSEGVFEGERDENGTSIYEVCNDFKFEMAVAVDSQNELRRAFVLAAYHFWERSVIRWALVRHLKPRSKKKDKNEGYFQGYDDLKTAAENEVINYPPHPDLQAVSQIANVLKHESKKSQEKLKEDHPALWAELLDAVHLPFCRSEGIIISDPIMRKVFEIIRQSGPYVSPEKKPPIKTIFPN</sequence>
<dbReference type="AlphaFoldDB" id="A0A269XUE6"/>